<evidence type="ECO:0000259" key="2">
    <source>
        <dbReference type="PROSITE" id="PS51208"/>
    </source>
</evidence>
<dbReference type="OrthoDB" id="9804931at2"/>
<dbReference type="PANTHER" id="PTHR35037:SF3">
    <property type="entry name" value="C-TERMINAL REGION OF AIDA-LIKE PROTEIN"/>
    <property type="match status" value="1"/>
</dbReference>
<dbReference type="InterPro" id="IPR006315">
    <property type="entry name" value="OM_autotransptr_brl_dom"/>
</dbReference>
<sequence>MELQGRPFDLFEVRATNISRLRRVQSLLAGASLTVLALAASARAETTTYTDGQNATTPVAMTVDTELNVAAPSSAQQNGIISGDYHVTKTGGGTLSLNGANTYSGGTTIADGAVILGRASSLGTGSVEITNGAKLWTMGGVGTLANDLVINGEGGIGSAYETRFVGTISGDGRLLLSSSGNLLRIAALDLGDYNLETGGLDRNTEFVGKITGSAGSSIMKTGTGAFTLGGDNSGYGGSLYLRDGRTFINDDYRNMNTVVTDGVFGGSGRIGDVIMTGGTPEGSQNQPFTMASLSLGAESHVFVRLEAGSDQAPFNVTGDLTLNGTVDVEDAGGFGPGIYSLFNYGGKLTDLAASIRPVPDGYDRGDLSIQTAMEGRVNLVAAGEEHGPLLFWDGDDKANWDNGKVDGGDGQWRTGGRAFTDAKGAENGAMNPRPGFVVFGGKAGNVEVYTGTGQVQATGMQFATSGYKLYGDMLTIVEGEAIIRVGDGSAAGADYVATISNRLDGGGRLTKTDLGRLILDGENAYWGGTEIRQGTLQIGSGGTSGSIVGDVVNNGVLAFNRSDETSFDGAISGTGAVHVLDGELTLTATNSYTGGTIVDGGRLRAGTDGAFFADTAYVVNDGTLDLNNFDLSMSSLSGAGGTVALDTATLSLNQGNDTAFAGSLTGSGYFLKAGSGKLTLSGDSAGYSGHTSLGEGTLAVNGQLGGSLDVLDNGRLTGTGTVGRTIVNGTIAPGSSIGTLNVAGDITFNGGSVYEAEVNAAGDSDRIVATGSAALNGGSVRVLAGKGNYAASTQYMILSADGGVTGTFEEGVTSNLAFLDPSLSYDDNNVYLTMTRNGTTFENVGLTRNQIATGGGVESLGAGNAVYDAVLNLSASQARGAFDQLSGEIHASAKSAMIEDSRFVRSAVNDRLRAAFDGVGASGTAVTYENSAPQPVAANTDRFALWSQGFGSWGHTNGDGNAARLNRSTGGFFVGADAPVFDTWRFGAVAGYSHTSFDAKDRHSLGSNDSYYVGLYGGTAWGDLAFRTGSAYTWHDISTSRNVAFPGFSDSLKGDYNAGTAQVFGELAYGFSMGAARFEPFANLAYVNLHTDGFRETGGAAALTSASANTDTTFTTLGLRASTSFELNGASVTARGTLGWRHAFDDVTPTSTMRFAGSGNAFTIAGVPVARDAAVVEAGLDFALTPNTVLGVTYDGQFGLGTIDQSFKASFSAKY</sequence>
<name>A0A2P7S518_9HYPH</name>
<feature type="domain" description="Autotransporter" evidence="2">
    <location>
        <begin position="938"/>
        <end position="1215"/>
    </location>
</feature>
<dbReference type="InterPro" id="IPR013425">
    <property type="entry name" value="Autotrns_rpt"/>
</dbReference>
<reference evidence="3 4" key="1">
    <citation type="submission" date="2018-03" db="EMBL/GenBank/DDBJ databases">
        <title>The draft genome of Mesorhizobium soli JCM 19897.</title>
        <authorList>
            <person name="Li L."/>
            <person name="Liu L."/>
            <person name="Liang L."/>
            <person name="Wang T."/>
            <person name="Zhang X."/>
        </authorList>
    </citation>
    <scope>NUCLEOTIDE SEQUENCE [LARGE SCALE GENOMIC DNA]</scope>
    <source>
        <strain evidence="3 4">JCM 19897</strain>
    </source>
</reference>
<keyword evidence="1" id="KW-0732">Signal</keyword>
<dbReference type="PROSITE" id="PS51208">
    <property type="entry name" value="AUTOTRANSPORTER"/>
    <property type="match status" value="1"/>
</dbReference>
<dbReference type="Gene3D" id="2.160.20.20">
    <property type="match status" value="1"/>
</dbReference>
<protein>
    <recommendedName>
        <fullName evidence="2">Autotransporter domain-containing protein</fullName>
    </recommendedName>
</protein>
<dbReference type="Pfam" id="PF12951">
    <property type="entry name" value="PATR"/>
    <property type="match status" value="5"/>
</dbReference>
<dbReference type="NCBIfam" id="TIGR02601">
    <property type="entry name" value="autotrns_rpt"/>
    <property type="match status" value="4"/>
</dbReference>
<evidence type="ECO:0000313" key="3">
    <source>
        <dbReference type="EMBL" id="PSJ57576.1"/>
    </source>
</evidence>
<dbReference type="InterPro" id="IPR012332">
    <property type="entry name" value="Autotransporter_pectin_lyase_C"/>
</dbReference>
<evidence type="ECO:0000313" key="4">
    <source>
        <dbReference type="Proteomes" id="UP000240653"/>
    </source>
</evidence>
<organism evidence="3 4">
    <name type="scientific">Pseudaminobacter soli</name>
    <name type="common">ex Li et al. 2025</name>
    <dbReference type="NCBI Taxonomy" id="1295366"/>
    <lineage>
        <taxon>Bacteria</taxon>
        <taxon>Pseudomonadati</taxon>
        <taxon>Pseudomonadota</taxon>
        <taxon>Alphaproteobacteria</taxon>
        <taxon>Hyphomicrobiales</taxon>
        <taxon>Phyllobacteriaceae</taxon>
        <taxon>Pseudaminobacter</taxon>
    </lineage>
</organism>
<gene>
    <name evidence="3" type="ORF">C7I85_21625</name>
</gene>
<evidence type="ECO:0000256" key="1">
    <source>
        <dbReference type="ARBA" id="ARBA00022729"/>
    </source>
</evidence>
<dbReference type="AlphaFoldDB" id="A0A2P7S518"/>
<proteinExistence type="predicted"/>
<dbReference type="InterPro" id="IPR005546">
    <property type="entry name" value="Autotransporte_beta"/>
</dbReference>
<dbReference type="SMART" id="SM00869">
    <property type="entry name" value="Autotransporter"/>
    <property type="match status" value="1"/>
</dbReference>
<dbReference type="Gene3D" id="2.40.128.130">
    <property type="entry name" value="Autotransporter beta-domain"/>
    <property type="match status" value="1"/>
</dbReference>
<dbReference type="SUPFAM" id="SSF103515">
    <property type="entry name" value="Autotransporter"/>
    <property type="match status" value="1"/>
</dbReference>
<dbReference type="SUPFAM" id="SSF51126">
    <property type="entry name" value="Pectin lyase-like"/>
    <property type="match status" value="3"/>
</dbReference>
<keyword evidence="4" id="KW-1185">Reference proteome</keyword>
<accession>A0A2P7S518</accession>
<dbReference type="Proteomes" id="UP000240653">
    <property type="component" value="Unassembled WGS sequence"/>
</dbReference>
<dbReference type="PANTHER" id="PTHR35037">
    <property type="entry name" value="C-TERMINAL REGION OF AIDA-LIKE PROTEIN"/>
    <property type="match status" value="1"/>
</dbReference>
<dbReference type="InterPro" id="IPR011050">
    <property type="entry name" value="Pectin_lyase_fold/virulence"/>
</dbReference>
<dbReference type="InterPro" id="IPR051551">
    <property type="entry name" value="Autotransporter_adhesion"/>
</dbReference>
<comment type="caution">
    <text evidence="3">The sequence shown here is derived from an EMBL/GenBank/DDBJ whole genome shotgun (WGS) entry which is preliminary data.</text>
</comment>
<dbReference type="InterPro" id="IPR036709">
    <property type="entry name" value="Autotransporte_beta_dom_sf"/>
</dbReference>
<dbReference type="Pfam" id="PF03797">
    <property type="entry name" value="Autotransporter"/>
    <property type="match status" value="1"/>
</dbReference>
<dbReference type="GO" id="GO:0019867">
    <property type="term" value="C:outer membrane"/>
    <property type="evidence" value="ECO:0007669"/>
    <property type="project" value="InterPro"/>
</dbReference>
<dbReference type="EMBL" id="PXYL01000013">
    <property type="protein sequence ID" value="PSJ57576.1"/>
    <property type="molecule type" value="Genomic_DNA"/>
</dbReference>
<dbReference type="NCBIfam" id="TIGR01414">
    <property type="entry name" value="autotrans_barl"/>
    <property type="match status" value="1"/>
</dbReference>